<keyword evidence="6" id="KW-1185">Reference proteome</keyword>
<dbReference type="PROSITE" id="PS00299">
    <property type="entry name" value="UBIQUITIN_1"/>
    <property type="match status" value="1"/>
</dbReference>
<gene>
    <name evidence="5" type="ORF">COCSUDRAFT_53216</name>
</gene>
<dbReference type="FunFam" id="1.10.260.100:FF:000001">
    <property type="entry name" value="Ubiquilin 1"/>
    <property type="match status" value="1"/>
</dbReference>
<dbReference type="GO" id="GO:0005829">
    <property type="term" value="C:cytosol"/>
    <property type="evidence" value="ECO:0007669"/>
    <property type="project" value="TreeGrafter"/>
</dbReference>
<dbReference type="SMART" id="SM00213">
    <property type="entry name" value="UBQ"/>
    <property type="match status" value="1"/>
</dbReference>
<evidence type="ECO:0000259" key="4">
    <source>
        <dbReference type="PROSITE" id="PS50053"/>
    </source>
</evidence>
<dbReference type="InterPro" id="IPR009060">
    <property type="entry name" value="UBA-like_sf"/>
</dbReference>
<dbReference type="InterPro" id="IPR015940">
    <property type="entry name" value="UBA"/>
</dbReference>
<dbReference type="STRING" id="574566.I0Z0B5"/>
<organism evidence="5 6">
    <name type="scientific">Coccomyxa subellipsoidea (strain C-169)</name>
    <name type="common">Green microalga</name>
    <dbReference type="NCBI Taxonomy" id="574566"/>
    <lineage>
        <taxon>Eukaryota</taxon>
        <taxon>Viridiplantae</taxon>
        <taxon>Chlorophyta</taxon>
        <taxon>core chlorophytes</taxon>
        <taxon>Trebouxiophyceae</taxon>
        <taxon>Trebouxiophyceae incertae sedis</taxon>
        <taxon>Coccomyxaceae</taxon>
        <taxon>Coccomyxa</taxon>
        <taxon>Coccomyxa subellipsoidea</taxon>
    </lineage>
</organism>
<dbReference type="CDD" id="cd14399">
    <property type="entry name" value="UBA_PLICs"/>
    <property type="match status" value="1"/>
</dbReference>
<dbReference type="Gene3D" id="3.10.20.90">
    <property type="entry name" value="Phosphatidylinositol 3-kinase Catalytic Subunit, Chain A, domain 1"/>
    <property type="match status" value="1"/>
</dbReference>
<evidence type="ECO:0000256" key="1">
    <source>
        <dbReference type="ARBA" id="ARBA00071717"/>
    </source>
</evidence>
<feature type="compositionally biased region" description="Low complexity" evidence="2">
    <location>
        <begin position="78"/>
        <end position="93"/>
    </location>
</feature>
<dbReference type="Proteomes" id="UP000007264">
    <property type="component" value="Unassembled WGS sequence"/>
</dbReference>
<dbReference type="PROSITE" id="PS50030">
    <property type="entry name" value="UBA"/>
    <property type="match status" value="1"/>
</dbReference>
<dbReference type="SUPFAM" id="SSF46934">
    <property type="entry name" value="UBA-like"/>
    <property type="match status" value="1"/>
</dbReference>
<dbReference type="Pfam" id="PF00627">
    <property type="entry name" value="UBA"/>
    <property type="match status" value="1"/>
</dbReference>
<feature type="domain" description="Ubiquitin-like" evidence="4">
    <location>
        <begin position="4"/>
        <end position="74"/>
    </location>
</feature>
<dbReference type="InterPro" id="IPR019956">
    <property type="entry name" value="Ubiquitin_dom"/>
</dbReference>
<reference evidence="5 6" key="1">
    <citation type="journal article" date="2012" name="Genome Biol.">
        <title>The genome of the polar eukaryotic microalga coccomyxa subellipsoidea reveals traits of cold adaptation.</title>
        <authorList>
            <person name="Blanc G."/>
            <person name="Agarkova I."/>
            <person name="Grimwood J."/>
            <person name="Kuo A."/>
            <person name="Brueggeman A."/>
            <person name="Dunigan D."/>
            <person name="Gurnon J."/>
            <person name="Ladunga I."/>
            <person name="Lindquist E."/>
            <person name="Lucas S."/>
            <person name="Pangilinan J."/>
            <person name="Proschold T."/>
            <person name="Salamov A."/>
            <person name="Schmutz J."/>
            <person name="Weeks D."/>
            <person name="Yamada T."/>
            <person name="Claverie J.M."/>
            <person name="Grigoriev I."/>
            <person name="Van Etten J."/>
            <person name="Lomsadze A."/>
            <person name="Borodovsky M."/>
        </authorList>
    </citation>
    <scope>NUCLEOTIDE SEQUENCE [LARGE SCALE GENOMIC DNA]</scope>
    <source>
        <strain evidence="5 6">C-169</strain>
    </source>
</reference>
<name>I0Z0B5_COCSC</name>
<dbReference type="InterPro" id="IPR015496">
    <property type="entry name" value="Ubiquilin"/>
</dbReference>
<dbReference type="GO" id="GO:0006511">
    <property type="term" value="P:ubiquitin-dependent protein catabolic process"/>
    <property type="evidence" value="ECO:0007669"/>
    <property type="project" value="TreeGrafter"/>
</dbReference>
<dbReference type="FunFam" id="1.10.8.10:FF:000079">
    <property type="entry name" value="Ubiquitin family protein"/>
    <property type="match status" value="1"/>
</dbReference>
<dbReference type="Pfam" id="PF23195">
    <property type="entry name" value="UBQLN1"/>
    <property type="match status" value="2"/>
</dbReference>
<dbReference type="Gene3D" id="1.10.8.10">
    <property type="entry name" value="DNA helicase RuvA subunit, C-terminal domain"/>
    <property type="match status" value="1"/>
</dbReference>
<protein>
    <recommendedName>
        <fullName evidence="1">Ubiquilin</fullName>
    </recommendedName>
</protein>
<dbReference type="SMART" id="SM00165">
    <property type="entry name" value="UBA"/>
    <property type="match status" value="1"/>
</dbReference>
<dbReference type="RefSeq" id="XP_005648628.1">
    <property type="nucleotide sequence ID" value="XM_005648571.1"/>
</dbReference>
<accession>I0Z0B5</accession>
<dbReference type="AlphaFoldDB" id="I0Z0B5"/>
<evidence type="ECO:0000313" key="6">
    <source>
        <dbReference type="Proteomes" id="UP000007264"/>
    </source>
</evidence>
<feature type="region of interest" description="Disordered" evidence="2">
    <location>
        <begin position="238"/>
        <end position="276"/>
    </location>
</feature>
<proteinExistence type="predicted"/>
<evidence type="ECO:0000313" key="5">
    <source>
        <dbReference type="EMBL" id="EIE24084.1"/>
    </source>
</evidence>
<dbReference type="OrthoDB" id="267397at2759"/>
<dbReference type="PROSITE" id="PS50053">
    <property type="entry name" value="UBIQUITIN_2"/>
    <property type="match status" value="1"/>
</dbReference>
<dbReference type="GO" id="GO:0031593">
    <property type="term" value="F:polyubiquitin modification-dependent protein binding"/>
    <property type="evidence" value="ECO:0007669"/>
    <property type="project" value="TreeGrafter"/>
</dbReference>
<feature type="compositionally biased region" description="Low complexity" evidence="2">
    <location>
        <begin position="238"/>
        <end position="261"/>
    </location>
</feature>
<evidence type="ECO:0000259" key="3">
    <source>
        <dbReference type="PROSITE" id="PS50030"/>
    </source>
</evidence>
<dbReference type="InterPro" id="IPR000626">
    <property type="entry name" value="Ubiquitin-like_dom"/>
</dbReference>
<dbReference type="EMBL" id="AGSI01000006">
    <property type="protein sequence ID" value="EIE24084.1"/>
    <property type="molecule type" value="Genomic_DNA"/>
</dbReference>
<dbReference type="PANTHER" id="PTHR10677">
    <property type="entry name" value="UBIQUILIN"/>
    <property type="match status" value="1"/>
</dbReference>
<feature type="region of interest" description="Disordered" evidence="2">
    <location>
        <begin position="78"/>
        <end position="113"/>
    </location>
</feature>
<dbReference type="SMART" id="SM00727">
    <property type="entry name" value="STI1"/>
    <property type="match status" value="4"/>
</dbReference>
<evidence type="ECO:0000256" key="2">
    <source>
        <dbReference type="SAM" id="MobiDB-lite"/>
    </source>
</evidence>
<dbReference type="InterPro" id="IPR006636">
    <property type="entry name" value="STI1_HS-bd"/>
</dbReference>
<dbReference type="SUPFAM" id="SSF54236">
    <property type="entry name" value="Ubiquitin-like"/>
    <property type="match status" value="1"/>
</dbReference>
<feature type="domain" description="UBA" evidence="3">
    <location>
        <begin position="465"/>
        <end position="510"/>
    </location>
</feature>
<dbReference type="GeneID" id="17042082"/>
<dbReference type="InterPro" id="IPR019954">
    <property type="entry name" value="Ubiquitin_CS"/>
</dbReference>
<dbReference type="eggNOG" id="KOG0010">
    <property type="taxonomic scope" value="Eukaryota"/>
</dbReference>
<comment type="caution">
    <text evidence="5">The sequence shown here is derived from an EMBL/GenBank/DDBJ whole genome shotgun (WGS) entry which is preliminary data.</text>
</comment>
<dbReference type="Pfam" id="PF00240">
    <property type="entry name" value="ubiquitin"/>
    <property type="match status" value="1"/>
</dbReference>
<dbReference type="InterPro" id="IPR029071">
    <property type="entry name" value="Ubiquitin-like_domsf"/>
</dbReference>
<sequence length="510" mass="52852">MSHFTVHLKTTSGGEKISIDVRNEMTIAEVKSLVAEKANIAADNQRLIYKGQVLKDDRTVESYGVAADHVLHLVRARAPSTTPQPSSAATSPPVALGPDAGLGNLGLGGMGNNPELMSQMMNSPIMQNMMNDPELLRNMLSQNPMVSQIMERNPEFAQIMNNPQLLRESMQLAANPALMREQMRNTDRAFSNLESHPEGFNALRRMYENIQEPLMDAAANDAANLAAGNARNPFASLAAGTPSSTAPATGTGAPADSAAPAVPNTSPLPNPWAPAATQPLGGVLGMGGGGLGSLGGMGMGGMGLGGMGMGDMGMGMQNAMQNPAMQQALQQMMSQPQMMEALTQNAVNNNPQLRQMLDSDPRLRAAMSDPDMLRRSLDPANIQAMMQMQQAMQQLQGSGLMPPGPGGALGLGAGLGSGLGAGLEQPPVSAGAPPAVPNFASMFNSLNMGGGGGGLGGFGVPAAVSNPETAYATQLEQLRAMGFFDEQANIQALQATGGNVNAAVERLLGA</sequence>
<dbReference type="KEGG" id="csl:COCSUDRAFT_53216"/>
<dbReference type="PRINTS" id="PR00348">
    <property type="entry name" value="UBIQUITIN"/>
</dbReference>
<dbReference type="Gene3D" id="1.10.260.100">
    <property type="match status" value="1"/>
</dbReference>
<dbReference type="PANTHER" id="PTHR10677:SF3">
    <property type="entry name" value="FI07626P-RELATED"/>
    <property type="match status" value="1"/>
</dbReference>